<feature type="region of interest" description="Disordered" evidence="1">
    <location>
        <begin position="56"/>
        <end position="79"/>
    </location>
</feature>
<comment type="caution">
    <text evidence="2">The sequence shown here is derived from an EMBL/GenBank/DDBJ whole genome shotgun (WGS) entry which is preliminary data.</text>
</comment>
<organism evidence="2 3">
    <name type="scientific">Streptomyces prasinosporus</name>
    <dbReference type="NCBI Taxonomy" id="68256"/>
    <lineage>
        <taxon>Bacteria</taxon>
        <taxon>Bacillati</taxon>
        <taxon>Actinomycetota</taxon>
        <taxon>Actinomycetes</taxon>
        <taxon>Kitasatosporales</taxon>
        <taxon>Streptomycetaceae</taxon>
        <taxon>Streptomyces</taxon>
        <taxon>Streptomyces albogriseolus group</taxon>
    </lineage>
</organism>
<dbReference type="Proteomes" id="UP001501455">
    <property type="component" value="Unassembled WGS sequence"/>
</dbReference>
<evidence type="ECO:0000313" key="3">
    <source>
        <dbReference type="Proteomes" id="UP001501455"/>
    </source>
</evidence>
<gene>
    <name evidence="2" type="ORF">GCM10019016_119670</name>
</gene>
<keyword evidence="3" id="KW-1185">Reference proteome</keyword>
<sequence length="79" mass="8173">MSRMNPGVPSGGAVCGAGPASPMMIAAAARANRVEPAVERAVNTGFRASDSLCRHAARRPPHGRPIMYMTGVDASAPRE</sequence>
<accession>A0ABP6UBM7</accession>
<proteinExistence type="predicted"/>
<evidence type="ECO:0000313" key="2">
    <source>
        <dbReference type="EMBL" id="GAA3504854.1"/>
    </source>
</evidence>
<dbReference type="EMBL" id="BAAAXF010000082">
    <property type="protein sequence ID" value="GAA3504854.1"/>
    <property type="molecule type" value="Genomic_DNA"/>
</dbReference>
<reference evidence="3" key="1">
    <citation type="journal article" date="2019" name="Int. J. Syst. Evol. Microbiol.">
        <title>The Global Catalogue of Microorganisms (GCM) 10K type strain sequencing project: providing services to taxonomists for standard genome sequencing and annotation.</title>
        <authorList>
            <consortium name="The Broad Institute Genomics Platform"/>
            <consortium name="The Broad Institute Genome Sequencing Center for Infectious Disease"/>
            <person name="Wu L."/>
            <person name="Ma J."/>
        </authorList>
    </citation>
    <scope>NUCLEOTIDE SEQUENCE [LARGE SCALE GENOMIC DNA]</scope>
    <source>
        <strain evidence="3">JCM 4816</strain>
    </source>
</reference>
<protein>
    <submittedName>
        <fullName evidence="2">Uncharacterized protein</fullName>
    </submittedName>
</protein>
<name>A0ABP6UBM7_9ACTN</name>
<evidence type="ECO:0000256" key="1">
    <source>
        <dbReference type="SAM" id="MobiDB-lite"/>
    </source>
</evidence>